<dbReference type="AlphaFoldDB" id="A0AAE0ZR41"/>
<protein>
    <submittedName>
        <fullName evidence="1">Uncharacterized protein</fullName>
    </submittedName>
</protein>
<dbReference type="Proteomes" id="UP001283361">
    <property type="component" value="Unassembled WGS sequence"/>
</dbReference>
<accession>A0AAE0ZR41</accession>
<comment type="caution">
    <text evidence="1">The sequence shown here is derived from an EMBL/GenBank/DDBJ whole genome shotgun (WGS) entry which is preliminary data.</text>
</comment>
<name>A0AAE0ZR41_9GAST</name>
<sequence>MVAAHLRCDRVCALPGSRSHGTCAEITNRHSASQSRRVVIEGEDKSRGWSKDKLIREDVTRCKQWILGKVMCLSRDPAKCVDWTWRRPVISLLTNTRLRLLSLQWPQKLTRSSRPDILVDWSSRRDGERGCKSTRVRDAHRIQQLMDEQILATSTCGSRKGGGRDRC</sequence>
<dbReference type="EMBL" id="JAWDGP010003469">
    <property type="protein sequence ID" value="KAK3774050.1"/>
    <property type="molecule type" value="Genomic_DNA"/>
</dbReference>
<reference evidence="1" key="1">
    <citation type="journal article" date="2023" name="G3 (Bethesda)">
        <title>A reference genome for the long-term kleptoplast-retaining sea slug Elysia crispata morphotype clarki.</title>
        <authorList>
            <person name="Eastman K.E."/>
            <person name="Pendleton A.L."/>
            <person name="Shaikh M.A."/>
            <person name="Suttiyut T."/>
            <person name="Ogas R."/>
            <person name="Tomko P."/>
            <person name="Gavelis G."/>
            <person name="Widhalm J.R."/>
            <person name="Wisecaver J.H."/>
        </authorList>
    </citation>
    <scope>NUCLEOTIDE SEQUENCE</scope>
    <source>
        <strain evidence="1">ECLA1</strain>
    </source>
</reference>
<organism evidence="1 2">
    <name type="scientific">Elysia crispata</name>
    <name type="common">lettuce slug</name>
    <dbReference type="NCBI Taxonomy" id="231223"/>
    <lineage>
        <taxon>Eukaryota</taxon>
        <taxon>Metazoa</taxon>
        <taxon>Spiralia</taxon>
        <taxon>Lophotrochozoa</taxon>
        <taxon>Mollusca</taxon>
        <taxon>Gastropoda</taxon>
        <taxon>Heterobranchia</taxon>
        <taxon>Euthyneura</taxon>
        <taxon>Panpulmonata</taxon>
        <taxon>Sacoglossa</taxon>
        <taxon>Placobranchoidea</taxon>
        <taxon>Plakobranchidae</taxon>
        <taxon>Elysia</taxon>
    </lineage>
</organism>
<keyword evidence="2" id="KW-1185">Reference proteome</keyword>
<proteinExistence type="predicted"/>
<evidence type="ECO:0000313" key="1">
    <source>
        <dbReference type="EMBL" id="KAK3774050.1"/>
    </source>
</evidence>
<evidence type="ECO:0000313" key="2">
    <source>
        <dbReference type="Proteomes" id="UP001283361"/>
    </source>
</evidence>
<gene>
    <name evidence="1" type="ORF">RRG08_030132</name>
</gene>